<proteinExistence type="inferred from homology"/>
<dbReference type="RefSeq" id="WP_021944997.1">
    <property type="nucleotide sequence ID" value="NZ_JACOOX010000002.1"/>
</dbReference>
<dbReference type="InterPro" id="IPR004839">
    <property type="entry name" value="Aminotransferase_I/II_large"/>
</dbReference>
<organism evidence="7 8">
    <name type="scientific">Coprococcus hominis</name>
    <name type="common">ex Liu et al. 2022</name>
    <dbReference type="NCBI Taxonomy" id="2763039"/>
    <lineage>
        <taxon>Bacteria</taxon>
        <taxon>Bacillati</taxon>
        <taxon>Bacillota</taxon>
        <taxon>Clostridia</taxon>
        <taxon>Lachnospirales</taxon>
        <taxon>Lachnospiraceae</taxon>
        <taxon>Coprococcus</taxon>
    </lineage>
</organism>
<comment type="similarity">
    <text evidence="1">In the C-terminal section; belongs to the class-I pyridoxal-phosphate-dependent aminotransferase family.</text>
</comment>
<keyword evidence="2" id="KW-0663">Pyridoxal phosphate</keyword>
<dbReference type="InterPro" id="IPR036388">
    <property type="entry name" value="WH-like_DNA-bd_sf"/>
</dbReference>
<dbReference type="PROSITE" id="PS50949">
    <property type="entry name" value="HTH_GNTR"/>
    <property type="match status" value="1"/>
</dbReference>
<dbReference type="SUPFAM" id="SSF46785">
    <property type="entry name" value="Winged helix' DNA-binding domain"/>
    <property type="match status" value="1"/>
</dbReference>
<dbReference type="CDD" id="cd00609">
    <property type="entry name" value="AAT_like"/>
    <property type="match status" value="1"/>
</dbReference>
<evidence type="ECO:0000256" key="1">
    <source>
        <dbReference type="ARBA" id="ARBA00005384"/>
    </source>
</evidence>
<keyword evidence="7" id="KW-0808">Transferase</keyword>
<dbReference type="PANTHER" id="PTHR46577:SF1">
    <property type="entry name" value="HTH-TYPE TRANSCRIPTIONAL REGULATORY PROTEIN GABR"/>
    <property type="match status" value="1"/>
</dbReference>
<dbReference type="Pfam" id="PF00155">
    <property type="entry name" value="Aminotran_1_2"/>
    <property type="match status" value="1"/>
</dbReference>
<dbReference type="AlphaFoldDB" id="A0A8I0ANB6"/>
<dbReference type="PANTHER" id="PTHR46577">
    <property type="entry name" value="HTH-TYPE TRANSCRIPTIONAL REGULATORY PROTEIN GABR"/>
    <property type="match status" value="1"/>
</dbReference>
<evidence type="ECO:0000256" key="4">
    <source>
        <dbReference type="ARBA" id="ARBA00023125"/>
    </source>
</evidence>
<dbReference type="GO" id="GO:0003677">
    <property type="term" value="F:DNA binding"/>
    <property type="evidence" value="ECO:0007669"/>
    <property type="project" value="UniProtKB-KW"/>
</dbReference>
<dbReference type="InterPro" id="IPR051446">
    <property type="entry name" value="HTH_trans_reg/aminotransferase"/>
</dbReference>
<dbReference type="GO" id="GO:0003700">
    <property type="term" value="F:DNA-binding transcription factor activity"/>
    <property type="evidence" value="ECO:0007669"/>
    <property type="project" value="InterPro"/>
</dbReference>
<dbReference type="InterPro" id="IPR015424">
    <property type="entry name" value="PyrdxlP-dep_Trfase"/>
</dbReference>
<keyword evidence="3" id="KW-0805">Transcription regulation</keyword>
<evidence type="ECO:0000313" key="8">
    <source>
        <dbReference type="Proteomes" id="UP000615234"/>
    </source>
</evidence>
<keyword evidence="5" id="KW-0804">Transcription</keyword>
<accession>A0A8I0ANB6</accession>
<evidence type="ECO:0000256" key="2">
    <source>
        <dbReference type="ARBA" id="ARBA00022898"/>
    </source>
</evidence>
<dbReference type="EMBL" id="JACOOX010000002">
    <property type="protein sequence ID" value="MBC5661925.1"/>
    <property type="molecule type" value="Genomic_DNA"/>
</dbReference>
<dbReference type="Pfam" id="PF00392">
    <property type="entry name" value="GntR"/>
    <property type="match status" value="1"/>
</dbReference>
<comment type="caution">
    <text evidence="7">The sequence shown here is derived from an EMBL/GenBank/DDBJ whole genome shotgun (WGS) entry which is preliminary data.</text>
</comment>
<dbReference type="CDD" id="cd07377">
    <property type="entry name" value="WHTH_GntR"/>
    <property type="match status" value="1"/>
</dbReference>
<dbReference type="InterPro" id="IPR036390">
    <property type="entry name" value="WH_DNA-bd_sf"/>
</dbReference>
<dbReference type="SMART" id="SM00345">
    <property type="entry name" value="HTH_GNTR"/>
    <property type="match status" value="1"/>
</dbReference>
<dbReference type="InterPro" id="IPR000524">
    <property type="entry name" value="Tscrpt_reg_HTH_GntR"/>
</dbReference>
<sequence>MLTYALENRGTDTLYEYLYKQIKTDILSKKLVAGERLPSKRLLAKNLNVSTITVENAYSQLVAEGYIYSIPKSGYYVTDISADLMKPLPERPAKQFEKPKEKKTYFADFASNSTVEDAFPFSIWSKLLKEVMAENSKELMSRSPSKGVYELRSAVAGYLYQFRGMDVKPEQVIIGAGTEYLYGLIIQLLGYDKCYAVEDPGYQKISRIYQAQNVCCKFVAMDENGINMEALEESGADVLHISPAHHFPTGLVTPVSRRYELLSWASRKDNRYIIEDEYDSEFRLVGKPVPTLESIDVGEKVIYINTFSKSLSSTIRISYMVLPESLMRRYDEMLSFYACTVSNIEQYTLARFITDGCLEKHINRMRNYYREQRDLVLACIKKYMNPDKIRIREENSGLHFLLEIDTNYSDDRLRNNAEARDIHISFLSQYYRNTENARYHTLVINYSGIMPEHIEEAVRRLIESIE</sequence>
<dbReference type="Gene3D" id="3.40.640.10">
    <property type="entry name" value="Type I PLP-dependent aspartate aminotransferase-like (Major domain)"/>
    <property type="match status" value="1"/>
</dbReference>
<dbReference type="GO" id="GO:0030170">
    <property type="term" value="F:pyridoxal phosphate binding"/>
    <property type="evidence" value="ECO:0007669"/>
    <property type="project" value="InterPro"/>
</dbReference>
<evidence type="ECO:0000256" key="3">
    <source>
        <dbReference type="ARBA" id="ARBA00023015"/>
    </source>
</evidence>
<feature type="domain" description="HTH gntR-type" evidence="6">
    <location>
        <begin position="12"/>
        <end position="80"/>
    </location>
</feature>
<dbReference type="SUPFAM" id="SSF53383">
    <property type="entry name" value="PLP-dependent transferases"/>
    <property type="match status" value="1"/>
</dbReference>
<keyword evidence="8" id="KW-1185">Reference proteome</keyword>
<gene>
    <name evidence="7" type="ORF">H8S09_03275</name>
</gene>
<dbReference type="Proteomes" id="UP000615234">
    <property type="component" value="Unassembled WGS sequence"/>
</dbReference>
<dbReference type="Gene3D" id="1.10.10.10">
    <property type="entry name" value="Winged helix-like DNA-binding domain superfamily/Winged helix DNA-binding domain"/>
    <property type="match status" value="1"/>
</dbReference>
<evidence type="ECO:0000256" key="5">
    <source>
        <dbReference type="ARBA" id="ARBA00023163"/>
    </source>
</evidence>
<protein>
    <submittedName>
        <fullName evidence="7">PLP-dependent aminotransferase family protein</fullName>
    </submittedName>
</protein>
<evidence type="ECO:0000259" key="6">
    <source>
        <dbReference type="PROSITE" id="PS50949"/>
    </source>
</evidence>
<name>A0A8I0ANB6_9FIRM</name>
<dbReference type="InterPro" id="IPR015421">
    <property type="entry name" value="PyrdxlP-dep_Trfase_major"/>
</dbReference>
<evidence type="ECO:0000313" key="7">
    <source>
        <dbReference type="EMBL" id="MBC5661925.1"/>
    </source>
</evidence>
<reference evidence="7 8" key="1">
    <citation type="submission" date="2020-08" db="EMBL/GenBank/DDBJ databases">
        <title>Genome public.</title>
        <authorList>
            <person name="Liu C."/>
            <person name="Sun Q."/>
        </authorList>
    </citation>
    <scope>NUCLEOTIDE SEQUENCE [LARGE SCALE GENOMIC DNA]</scope>
    <source>
        <strain evidence="7 8">NSJ-10</strain>
    </source>
</reference>
<keyword evidence="4" id="KW-0238">DNA-binding</keyword>
<dbReference type="GO" id="GO:0008483">
    <property type="term" value="F:transaminase activity"/>
    <property type="evidence" value="ECO:0007669"/>
    <property type="project" value="UniProtKB-KW"/>
</dbReference>
<keyword evidence="7" id="KW-0032">Aminotransferase</keyword>